<organism evidence="3 4">
    <name type="scientific">Cephalotus follicularis</name>
    <name type="common">Albany pitcher plant</name>
    <dbReference type="NCBI Taxonomy" id="3775"/>
    <lineage>
        <taxon>Eukaryota</taxon>
        <taxon>Viridiplantae</taxon>
        <taxon>Streptophyta</taxon>
        <taxon>Embryophyta</taxon>
        <taxon>Tracheophyta</taxon>
        <taxon>Spermatophyta</taxon>
        <taxon>Magnoliopsida</taxon>
        <taxon>eudicotyledons</taxon>
        <taxon>Gunneridae</taxon>
        <taxon>Pentapetalae</taxon>
        <taxon>rosids</taxon>
        <taxon>fabids</taxon>
        <taxon>Oxalidales</taxon>
        <taxon>Cephalotaceae</taxon>
        <taxon>Cephalotus</taxon>
    </lineage>
</organism>
<dbReference type="AlphaFoldDB" id="A0A1Q3AWC5"/>
<dbReference type="PANTHER" id="PTHR47005:SF5">
    <property type="entry name" value="HEAVY METAL TRANSPORT_DETOXIFICATION SUPERFAMILY PROTEIN"/>
    <property type="match status" value="1"/>
</dbReference>
<dbReference type="GO" id="GO:0046872">
    <property type="term" value="F:metal ion binding"/>
    <property type="evidence" value="ECO:0007669"/>
    <property type="project" value="InterPro"/>
</dbReference>
<feature type="domain" description="HMA" evidence="2">
    <location>
        <begin position="5"/>
        <end position="69"/>
    </location>
</feature>
<dbReference type="SUPFAM" id="SSF55008">
    <property type="entry name" value="HMA, heavy metal-associated domain"/>
    <property type="match status" value="1"/>
</dbReference>
<evidence type="ECO:0000313" key="3">
    <source>
        <dbReference type="EMBL" id="GAV59853.1"/>
    </source>
</evidence>
<dbReference type="Gene3D" id="3.30.70.100">
    <property type="match status" value="1"/>
</dbReference>
<comment type="caution">
    <text evidence="3">The sequence shown here is derived from an EMBL/GenBank/DDBJ whole genome shotgun (WGS) entry which is preliminary data.</text>
</comment>
<evidence type="ECO:0000313" key="4">
    <source>
        <dbReference type="Proteomes" id="UP000187406"/>
    </source>
</evidence>
<keyword evidence="4" id="KW-1185">Reference proteome</keyword>
<dbReference type="Proteomes" id="UP000187406">
    <property type="component" value="Unassembled WGS sequence"/>
</dbReference>
<accession>A0A1Q3AWC5</accession>
<evidence type="ECO:0000259" key="2">
    <source>
        <dbReference type="PROSITE" id="PS50846"/>
    </source>
</evidence>
<proteinExistence type="predicted"/>
<protein>
    <submittedName>
        <fullName evidence="3">HMA domain-containing protein</fullName>
    </submittedName>
</protein>
<dbReference type="InParanoid" id="A0A1Q3AWC5"/>
<dbReference type="InterPro" id="IPR036163">
    <property type="entry name" value="HMA_dom_sf"/>
</dbReference>
<dbReference type="InterPro" id="IPR006121">
    <property type="entry name" value="HMA_dom"/>
</dbReference>
<feature type="compositionally biased region" description="Pro residues" evidence="1">
    <location>
        <begin position="183"/>
        <end position="200"/>
    </location>
</feature>
<gene>
    <name evidence="3" type="ORF">CFOL_v3_03384</name>
</gene>
<feature type="compositionally biased region" description="Basic and acidic residues" evidence="1">
    <location>
        <begin position="68"/>
        <end position="118"/>
    </location>
</feature>
<reference evidence="4" key="1">
    <citation type="submission" date="2016-04" db="EMBL/GenBank/DDBJ databases">
        <title>Cephalotus genome sequencing.</title>
        <authorList>
            <person name="Fukushima K."/>
            <person name="Hasebe M."/>
            <person name="Fang X."/>
        </authorList>
    </citation>
    <scope>NUCLEOTIDE SEQUENCE [LARGE SCALE GENOMIC DNA]</scope>
    <source>
        <strain evidence="4">cv. St1</strain>
    </source>
</reference>
<dbReference type="PROSITE" id="PS50846">
    <property type="entry name" value="HMA_2"/>
    <property type="match status" value="1"/>
</dbReference>
<name>A0A1Q3AWC5_CEPFO</name>
<feature type="region of interest" description="Disordered" evidence="1">
    <location>
        <begin position="68"/>
        <end position="200"/>
    </location>
</feature>
<dbReference type="STRING" id="3775.A0A1Q3AWC5"/>
<dbReference type="PANTHER" id="PTHR47005">
    <property type="entry name" value="HEAVY METAL TRANSPORT/DETOXIFICATION SUPERFAMILY PROTEIN"/>
    <property type="match status" value="1"/>
</dbReference>
<dbReference type="PRINTS" id="PR01217">
    <property type="entry name" value="PRICHEXTENSN"/>
</dbReference>
<dbReference type="FunCoup" id="A0A1Q3AWC5">
    <property type="interactions" value="160"/>
</dbReference>
<feature type="compositionally biased region" description="Basic and acidic residues" evidence="1">
    <location>
        <begin position="164"/>
        <end position="182"/>
    </location>
</feature>
<dbReference type="EMBL" id="BDDD01000126">
    <property type="protein sequence ID" value="GAV59853.1"/>
    <property type="molecule type" value="Genomic_DNA"/>
</dbReference>
<sequence length="272" mass="30097">MAEKETIMVIKVDLQCDRCYRKIKKVLCRYPQIRTQIYDEKNNTVTITVVCCSPEKIKQKICRRGGDTVKGIEIKEPPKPQPPPEKKPEAPKEAPKPQPDKPKEAPKPPAAEKPKETPKPQPAAEKPKEATKPQPAAEKPKEAPKPQPAAEKPKEAPKPQPAAEKPKEAPKPQPAEKPKEAPKPPAPQPPEPQPVPVAYPPAPPANPIGLCCAQCYEGRYWGPCFHGYGVPPPYYGEYYGRPVYESWGGGGNRAYYPCNYICEENPSACTIM</sequence>
<evidence type="ECO:0000256" key="1">
    <source>
        <dbReference type="SAM" id="MobiDB-lite"/>
    </source>
</evidence>
<dbReference type="OrthoDB" id="785270at2759"/>